<gene>
    <name evidence="1" type="ORF">FZC85_07210</name>
</gene>
<evidence type="ECO:0000313" key="1">
    <source>
        <dbReference type="EMBL" id="TYS86782.1"/>
    </source>
</evidence>
<dbReference type="Gene3D" id="3.40.50.1820">
    <property type="entry name" value="alpha/beta hydrolase"/>
    <property type="match status" value="1"/>
</dbReference>
<reference evidence="1 2" key="1">
    <citation type="submission" date="2019-08" db="EMBL/GenBank/DDBJ databases">
        <title>Bacillus genomes from the desert of Cuatro Cienegas, Coahuila.</title>
        <authorList>
            <person name="Olmedo-Alvarez G."/>
        </authorList>
    </citation>
    <scope>NUCLEOTIDE SEQUENCE [LARGE SCALE GENOMIC DNA]</scope>
    <source>
        <strain evidence="1 2">CH87b_3T</strain>
    </source>
</reference>
<accession>A0A5D4UHJ9</accession>
<dbReference type="Proteomes" id="UP000324269">
    <property type="component" value="Unassembled WGS sequence"/>
</dbReference>
<comment type="caution">
    <text evidence="1">The sequence shown here is derived from an EMBL/GenBank/DDBJ whole genome shotgun (WGS) entry which is preliminary data.</text>
</comment>
<dbReference type="InterPro" id="IPR003386">
    <property type="entry name" value="LACT/PDAT_acylTrfase"/>
</dbReference>
<evidence type="ECO:0000313" key="2">
    <source>
        <dbReference type="Proteomes" id="UP000324269"/>
    </source>
</evidence>
<evidence type="ECO:0008006" key="3">
    <source>
        <dbReference type="Google" id="ProtNLM"/>
    </source>
</evidence>
<dbReference type="EMBL" id="VTEZ01000002">
    <property type="protein sequence ID" value="TYS86782.1"/>
    <property type="molecule type" value="Genomic_DNA"/>
</dbReference>
<dbReference type="AlphaFoldDB" id="A0A5D4UHJ9"/>
<name>A0A5D4UHJ9_9BACI</name>
<dbReference type="InterPro" id="IPR029058">
    <property type="entry name" value="AB_hydrolase_fold"/>
</dbReference>
<organism evidence="1 2">
    <name type="scientific">Rossellomorea aquimaris</name>
    <dbReference type="NCBI Taxonomy" id="189382"/>
    <lineage>
        <taxon>Bacteria</taxon>
        <taxon>Bacillati</taxon>
        <taxon>Bacillota</taxon>
        <taxon>Bacilli</taxon>
        <taxon>Bacillales</taxon>
        <taxon>Bacillaceae</taxon>
        <taxon>Rossellomorea</taxon>
    </lineage>
</organism>
<dbReference type="RefSeq" id="WP_148969633.1">
    <property type="nucleotide sequence ID" value="NZ_JBNIKW010000002.1"/>
</dbReference>
<dbReference type="Pfam" id="PF02450">
    <property type="entry name" value="LCAT"/>
    <property type="match status" value="1"/>
</dbReference>
<proteinExistence type="predicted"/>
<dbReference type="OrthoDB" id="503948at2"/>
<dbReference type="GO" id="GO:0006629">
    <property type="term" value="P:lipid metabolic process"/>
    <property type="evidence" value="ECO:0007669"/>
    <property type="project" value="InterPro"/>
</dbReference>
<dbReference type="GO" id="GO:0008374">
    <property type="term" value="F:O-acyltransferase activity"/>
    <property type="evidence" value="ECO:0007669"/>
    <property type="project" value="InterPro"/>
</dbReference>
<sequence length="878" mass="100056">MIVFVPGIKGSELFEGDNKRWFPSTTKDIDLLDIKNELEANSIIRHVTPYGLTRLTKKIYLGILDEFGESSFSIFAYDWRKSILDHVDGLVSNILREYEAGNKKITLIGHSMGGLLAKAAILKLNDQGHIDKISKFISIGTPWHGSPDSLKALLYGEPGVFSNFSNILQILNAKATRKLAKMFPSVYQLLPSEIYFNHSEGNFIITDDEREISYRDFKTYIQNLHDEDKEKSDFVDIWKDYIDPLHSLIEADLPDEIVHDCLIGYSHPTLYKIPEKSKKGIILKKYKNPSAFKNGDGVVPLHSAIPNHKANLFYVKGEHSELCSASEVLEFIKWSITSGESKGLPLGIIRQTDEQIPVSENLVAGFMARIMCPVESTILDEEGKYVAGVFDTNISEISDLSENEKIKFINIGESKYAYFPEEIPEDLAFEIHAYKEGIAQVSIELFDESFEESKTLRFETIPVNKNKSAKLYIPGKQEVDKAVLEFQGEVIQAKTITRPNKEKVKEISIPKIDVSIVPTGDTKKAPYRNTFSGPVNLVLHSESMDLVDELFYSIDGKEVRKYRDTELLTLETGKHVIEVFGRDIYDRVIKPNEVKLFIDDIPPQTMVDLSIDPEGIFIKFIGRSIHSNTKTYYRFLTNANNKGDWNVTEVDNKISVPSSKIRESKNATIMLEFYTEISDFELKEGLQTFEFSLGEIPTLMWEDTASTVTPNMIWNSLFQMDRWDLAEYKIEKNVQNKYNNIGANDIIGDNVKSIQFSSNLLTIEVYFSEKYSLYFSGPPTELLKLDQVYRFSFELRTERGNENIISTNPEARLKAIKAPKGIKDKLLKLTEKDGTFYGSFTVDSNFRHYKHKLVVTDQKNISPPLREIVLILGEEDKE</sequence>
<protein>
    <recommendedName>
        <fullName evidence="3">Lecithin:cholesterol acyltransferase</fullName>
    </recommendedName>
</protein>
<dbReference type="PANTHER" id="PTHR11440">
    <property type="entry name" value="LECITHIN-CHOLESTEROL ACYLTRANSFERASE-RELATED"/>
    <property type="match status" value="1"/>
</dbReference>
<dbReference type="SUPFAM" id="SSF53474">
    <property type="entry name" value="alpha/beta-Hydrolases"/>
    <property type="match status" value="1"/>
</dbReference>